<feature type="transmembrane region" description="Helical" evidence="1">
    <location>
        <begin position="591"/>
        <end position="609"/>
    </location>
</feature>
<name>A0A194RF36_PAPMA</name>
<dbReference type="InParanoid" id="A0A194RF36"/>
<protein>
    <submittedName>
        <fullName evidence="2">Monocarboxylate transporter 14</fullName>
    </submittedName>
</protein>
<dbReference type="KEGG" id="pmac:106709543"/>
<feature type="transmembrane region" description="Helical" evidence="1">
    <location>
        <begin position="490"/>
        <end position="508"/>
    </location>
</feature>
<organism evidence="2 3">
    <name type="scientific">Papilio machaon</name>
    <name type="common">Old World swallowtail butterfly</name>
    <dbReference type="NCBI Taxonomy" id="76193"/>
    <lineage>
        <taxon>Eukaryota</taxon>
        <taxon>Metazoa</taxon>
        <taxon>Ecdysozoa</taxon>
        <taxon>Arthropoda</taxon>
        <taxon>Hexapoda</taxon>
        <taxon>Insecta</taxon>
        <taxon>Pterygota</taxon>
        <taxon>Neoptera</taxon>
        <taxon>Endopterygota</taxon>
        <taxon>Lepidoptera</taxon>
        <taxon>Glossata</taxon>
        <taxon>Ditrysia</taxon>
        <taxon>Papilionoidea</taxon>
        <taxon>Papilionidae</taxon>
        <taxon>Papilioninae</taxon>
        <taxon>Papilio</taxon>
    </lineage>
</organism>
<feature type="transmembrane region" description="Helical" evidence="1">
    <location>
        <begin position="85"/>
        <end position="104"/>
    </location>
</feature>
<dbReference type="PANTHER" id="PTHR11360">
    <property type="entry name" value="MONOCARBOXYLATE TRANSPORTER"/>
    <property type="match status" value="1"/>
</dbReference>
<feature type="transmembrane region" description="Helical" evidence="1">
    <location>
        <begin position="116"/>
        <end position="135"/>
    </location>
</feature>
<evidence type="ECO:0000256" key="1">
    <source>
        <dbReference type="SAM" id="Phobius"/>
    </source>
</evidence>
<dbReference type="SUPFAM" id="SSF103473">
    <property type="entry name" value="MFS general substrate transporter"/>
    <property type="match status" value="1"/>
</dbReference>
<dbReference type="GO" id="GO:0008028">
    <property type="term" value="F:monocarboxylic acid transmembrane transporter activity"/>
    <property type="evidence" value="ECO:0007669"/>
    <property type="project" value="TreeGrafter"/>
</dbReference>
<dbReference type="PANTHER" id="PTHR11360:SF284">
    <property type="entry name" value="EG:103B4.3 PROTEIN-RELATED"/>
    <property type="match status" value="1"/>
</dbReference>
<dbReference type="InterPro" id="IPR050327">
    <property type="entry name" value="Proton-linked_MCT"/>
</dbReference>
<dbReference type="OrthoDB" id="8861968at2759"/>
<feature type="transmembrane region" description="Helical" evidence="1">
    <location>
        <begin position="465"/>
        <end position="483"/>
    </location>
</feature>
<accession>A0A194RF36</accession>
<dbReference type="EMBL" id="KQ460297">
    <property type="protein sequence ID" value="KPJ16197.1"/>
    <property type="molecule type" value="Genomic_DNA"/>
</dbReference>
<dbReference type="Proteomes" id="UP000053240">
    <property type="component" value="Unassembled WGS sequence"/>
</dbReference>
<evidence type="ECO:0000313" key="3">
    <source>
        <dbReference type="Proteomes" id="UP000053240"/>
    </source>
</evidence>
<feature type="transmembrane region" description="Helical" evidence="1">
    <location>
        <begin position="147"/>
        <end position="165"/>
    </location>
</feature>
<feature type="transmembrane region" description="Helical" evidence="1">
    <location>
        <begin position="186"/>
        <end position="210"/>
    </location>
</feature>
<feature type="transmembrane region" description="Helical" evidence="1">
    <location>
        <begin position="556"/>
        <end position="579"/>
    </location>
</feature>
<proteinExistence type="predicted"/>
<keyword evidence="1" id="KW-0812">Transmembrane</keyword>
<feature type="transmembrane region" description="Helical" evidence="1">
    <location>
        <begin position="42"/>
        <end position="65"/>
    </location>
</feature>
<gene>
    <name evidence="2" type="ORF">RR48_08202</name>
</gene>
<feature type="transmembrane region" description="Helical" evidence="1">
    <location>
        <begin position="216"/>
        <end position="233"/>
    </location>
</feature>
<feature type="transmembrane region" description="Helical" evidence="1">
    <location>
        <begin position="425"/>
        <end position="445"/>
    </location>
</feature>
<reference evidence="2 3" key="1">
    <citation type="journal article" date="2015" name="Nat. Commun.">
        <title>Outbred genome sequencing and CRISPR/Cas9 gene editing in butterflies.</title>
        <authorList>
            <person name="Li X."/>
            <person name="Fan D."/>
            <person name="Zhang W."/>
            <person name="Liu G."/>
            <person name="Zhang L."/>
            <person name="Zhao L."/>
            <person name="Fang X."/>
            <person name="Chen L."/>
            <person name="Dong Y."/>
            <person name="Chen Y."/>
            <person name="Ding Y."/>
            <person name="Zhao R."/>
            <person name="Feng M."/>
            <person name="Zhu Y."/>
            <person name="Feng Y."/>
            <person name="Jiang X."/>
            <person name="Zhu D."/>
            <person name="Xiang H."/>
            <person name="Feng X."/>
            <person name="Li S."/>
            <person name="Wang J."/>
            <person name="Zhang G."/>
            <person name="Kronforst M.R."/>
            <person name="Wang W."/>
        </authorList>
    </citation>
    <scope>NUCLEOTIDE SEQUENCE [LARGE SCALE GENOMIC DNA]</scope>
    <source>
        <strain evidence="2">Ya'a_city_454_Pm</strain>
        <tissue evidence="2">Whole body</tissue>
    </source>
</reference>
<keyword evidence="1" id="KW-1133">Transmembrane helix</keyword>
<keyword evidence="3" id="KW-1185">Reference proteome</keyword>
<dbReference type="AlphaFoldDB" id="A0A194RF36"/>
<evidence type="ECO:0000313" key="2">
    <source>
        <dbReference type="EMBL" id="KPJ16197.1"/>
    </source>
</evidence>
<dbReference type="InterPro" id="IPR036259">
    <property type="entry name" value="MFS_trans_sf"/>
</dbReference>
<keyword evidence="1" id="KW-0472">Membrane</keyword>
<sequence>MDAQANTSVNRTERGDRVEDLHLDRIVASQPEIGPTPPDGGYGWLIVFSAAVYHVTVPSLLSLYGFVILKAIREEDHEEGELMKIWDVDIALVPVIMVIIRLLLESWCRAMVTIFNMPRVIALSGLCLTVAGVLLSSYSTNADSNDHIVNIFSGIFAGMGCALTGQQTDVIITHYFREKLTMAQRIVRVAPSLGGCLVPLLVGHLCSLYTADVVVMIYGAVIMQNCLFLAAYSRPIYIEKVIRTTYNMLRDAADDEDEVIFSNQRRNENRAAGAVGVAPAALEGNTNLAQDDDNTDVVVFNSRKNAREILDPSVDLRENGPSREQRFSSDFGAMFGEGAASSNRFSSDFGSLDVASYGRISGYRELRSMEREAQQPQPLYRETTVDAPQGGLVFSADVTPGTARRTASLKKNFIAIKKMLVDVNFYLHALLHLCTTFSVLVMGVLLPPLMWERNPSMNIWSVSRLVGVGQGAALCLAAPCLLLPEALRHGARLCAALCACGAIGFYGISVSGGGGWMAAWCALGALAPAASGAVWARGARVGASVGARVGATGAQFDGAATATAAEVVSGVALGAWALLHNYEYRTCFMSAAVLQAASAAAFLLASFTARTQ</sequence>